<dbReference type="GO" id="GO:0016301">
    <property type="term" value="F:kinase activity"/>
    <property type="evidence" value="ECO:0007669"/>
    <property type="project" value="UniProtKB-KW"/>
</dbReference>
<dbReference type="Proteomes" id="UP000183200">
    <property type="component" value="Unassembled WGS sequence"/>
</dbReference>
<dbReference type="OrthoDB" id="762736at2"/>
<dbReference type="SUPFAM" id="SSF51206">
    <property type="entry name" value="cAMP-binding domain-like"/>
    <property type="match status" value="1"/>
</dbReference>
<keyword evidence="2" id="KW-1185">Reference proteome</keyword>
<keyword evidence="1" id="KW-0418">Kinase</keyword>
<dbReference type="InterPro" id="IPR014710">
    <property type="entry name" value="RmlC-like_jellyroll"/>
</dbReference>
<dbReference type="EMBL" id="FNGY01000002">
    <property type="protein sequence ID" value="SDL94419.1"/>
    <property type="molecule type" value="Genomic_DNA"/>
</dbReference>
<sequence>MSIHPISENAFNELIEVLERFIKLNHKFKLELKGVLFETTYNKRVRILSAKSQQDMAWFMLVGLSREIRIHKETFEENTVWFWFAKDFIYTTPGFFSREPSESTVEVLEDSKVVLISYENWTIMKNTFPEMEILTEKIRAEYDKMRSLHADDIKNLSTDERYLKLEKTLDILFGRTQLRFIAEYLGMSPDTLGKLRKKYSGRR</sequence>
<dbReference type="AlphaFoldDB" id="A0A1G9P6Q8"/>
<proteinExistence type="predicted"/>
<dbReference type="InterPro" id="IPR018490">
    <property type="entry name" value="cNMP-bd_dom_sf"/>
</dbReference>
<reference evidence="2" key="1">
    <citation type="submission" date="2016-10" db="EMBL/GenBank/DDBJ databases">
        <authorList>
            <person name="Varghese N."/>
            <person name="Submissions S."/>
        </authorList>
    </citation>
    <scope>NUCLEOTIDE SEQUENCE [LARGE SCALE GENOMIC DNA]</scope>
    <source>
        <strain evidence="2">DSM 19110</strain>
    </source>
</reference>
<accession>A0A1G9P6Q8</accession>
<organism evidence="1 2">
    <name type="scientific">Pedobacter steynii</name>
    <dbReference type="NCBI Taxonomy" id="430522"/>
    <lineage>
        <taxon>Bacteria</taxon>
        <taxon>Pseudomonadati</taxon>
        <taxon>Bacteroidota</taxon>
        <taxon>Sphingobacteriia</taxon>
        <taxon>Sphingobacteriales</taxon>
        <taxon>Sphingobacteriaceae</taxon>
        <taxon>Pedobacter</taxon>
    </lineage>
</organism>
<name>A0A1G9P6Q8_9SPHI</name>
<evidence type="ECO:0000313" key="1">
    <source>
        <dbReference type="EMBL" id="SDL94419.1"/>
    </source>
</evidence>
<protein>
    <submittedName>
        <fullName evidence="1">cAMP-binding domain of CRP or a regulatory subunit of cAMP-dependent protein kinases</fullName>
    </submittedName>
</protein>
<dbReference type="Gene3D" id="2.60.120.10">
    <property type="entry name" value="Jelly Rolls"/>
    <property type="match status" value="1"/>
</dbReference>
<evidence type="ECO:0000313" key="2">
    <source>
        <dbReference type="Proteomes" id="UP000183200"/>
    </source>
</evidence>
<dbReference type="RefSeq" id="WP_074605416.1">
    <property type="nucleotide sequence ID" value="NZ_FNGY01000002.1"/>
</dbReference>
<gene>
    <name evidence="1" type="ORF">SAMN05421820_102561</name>
</gene>
<keyword evidence="1" id="KW-0808">Transferase</keyword>